<accession>A0A654BR23</accession>
<evidence type="ECO:0000313" key="1">
    <source>
        <dbReference type="EMBL" id="VXC82667.1"/>
    </source>
</evidence>
<sequence length="133" mass="15760">MDIYNVCTYFLYERHTGERIRSISISLTNLIHEGEEQISLFDNIIQREKEMIQEQTKVPRPILTQDAKERIENKLLISYLGEEEILLTYYKNGYLYKNYITVADINPLNKTITCTDAFHNQRMFKFGDVVEVN</sequence>
<reference evidence="1 2" key="1">
    <citation type="submission" date="2019-10" db="EMBL/GenBank/DDBJ databases">
        <authorList>
            <person name="Karimi E."/>
        </authorList>
    </citation>
    <scope>NUCLEOTIDE SEQUENCE [LARGE SCALE GENOMIC DNA]</scope>
    <source>
        <strain evidence="1">Bacillus sp. 71</strain>
    </source>
</reference>
<proteinExistence type="predicted"/>
<dbReference type="PANTHER" id="PTHR40051">
    <property type="entry name" value="IG HYPOTHETICAL 15966"/>
    <property type="match status" value="1"/>
</dbReference>
<dbReference type="InterPro" id="IPR014962">
    <property type="entry name" value="YolD"/>
</dbReference>
<dbReference type="PANTHER" id="PTHR40051:SF1">
    <property type="entry name" value="YOLD-LIKE FAMILY PROTEIN"/>
    <property type="match status" value="1"/>
</dbReference>
<evidence type="ECO:0000313" key="2">
    <source>
        <dbReference type="Proteomes" id="UP000437562"/>
    </source>
</evidence>
<name>A0A654BR23_BACMY</name>
<dbReference type="AlphaFoldDB" id="A0A654BR23"/>
<organism evidence="1 2">
    <name type="scientific">Bacillus mycoides</name>
    <dbReference type="NCBI Taxonomy" id="1405"/>
    <lineage>
        <taxon>Bacteria</taxon>
        <taxon>Bacillati</taxon>
        <taxon>Bacillota</taxon>
        <taxon>Bacilli</taxon>
        <taxon>Bacillales</taxon>
        <taxon>Bacillaceae</taxon>
        <taxon>Bacillus</taxon>
        <taxon>Bacillus cereus group</taxon>
    </lineage>
</organism>
<dbReference type="Proteomes" id="UP000437562">
    <property type="component" value="Unassembled WGS sequence"/>
</dbReference>
<dbReference type="EMBL" id="CABWMC010000032">
    <property type="protein sequence ID" value="VXC82667.1"/>
    <property type="molecule type" value="Genomic_DNA"/>
</dbReference>
<dbReference type="Pfam" id="PF08863">
    <property type="entry name" value="YolD"/>
    <property type="match status" value="1"/>
</dbReference>
<protein>
    <submittedName>
        <fullName evidence="1">YolD-like protein</fullName>
    </submittedName>
</protein>
<gene>
    <name evidence="1" type="ORF">BACI71_70638</name>
</gene>